<evidence type="ECO:0000313" key="3">
    <source>
        <dbReference type="EMBL" id="KPZ06147.1"/>
    </source>
</evidence>
<evidence type="ECO:0000256" key="1">
    <source>
        <dbReference type="SAM" id="Coils"/>
    </source>
</evidence>
<dbReference type="GO" id="GO:0000731">
    <property type="term" value="P:DNA synthesis involved in DNA repair"/>
    <property type="evidence" value="ECO:0007669"/>
    <property type="project" value="TreeGrafter"/>
</dbReference>
<dbReference type="Pfam" id="PF13166">
    <property type="entry name" value="AAA_13"/>
    <property type="match status" value="1"/>
</dbReference>
<comment type="caution">
    <text evidence="3">The sequence shown here is derived from an EMBL/GenBank/DDBJ whole genome shotgun (WGS) entry which is preliminary data.</text>
</comment>
<keyword evidence="1" id="KW-0175">Coiled coil</keyword>
<accession>A0AA40TX34</accession>
<proteinExistence type="predicted"/>
<dbReference type="PANTHER" id="PTHR32182:SF0">
    <property type="entry name" value="DNA REPLICATION AND REPAIR PROTEIN RECF"/>
    <property type="match status" value="1"/>
</dbReference>
<dbReference type="EMBL" id="LJRO01000073">
    <property type="protein sequence ID" value="KPZ06147.1"/>
    <property type="molecule type" value="Genomic_DNA"/>
</dbReference>
<protein>
    <recommendedName>
        <fullName evidence="2">Protein CR006 P-loop domain-containing protein</fullName>
    </recommendedName>
</protein>
<sequence>MFSLQLAPRMCQIVEGKQSATTDKHKERAVFTKINKIKNFAVFKEFDWDVSVRDEGRTIGKFKKLNIIYGRNYSGKTSLSRIVRSLELKKKHDKYQNAEYSFSHEGPELLNQQNLDTCQYSVRVYNKDFVDDNLRWLSNPDGSIKPFAVLGDENIALEKEIEEKESLLGTEDTIGSLRNRLKIESEDLAAVQRRVKAAQTGLDNKLRDKANGPIKTNPNYRQFTYTIANIKADIAALDKKPQPTLMPEQQAELITLLSDQAKPEIVFSEKFIDKRNTFLAEARILLEKEVKPTQSIQDLINDALLQKWVREGIESHKNIRSACAFCGSPIPADLWRKLDAHFSKESDSLRTDIQALLDKVNTEREQILKSLPIKQLDFYSTYHEEFSGLNEQFLESVKQYDNNLLLIATVLSLRLNDIFRIFPTPILKQEDSSIDAVYSFVSEMVTKHNKKTETLDNDQSTARSVLRLDEVSKFLTDISYKKELGAIDDFKEEITSKADTKSKTSTEILQLEKDIQKLKNKLKDERRGAERVNHYLENHFGHTGLKLSALDNEAVTEINFRIFRGDLPAENLSEGECSLVAFCYFIAKLEDVETQGKELVVWIDDPISSLDSNHIFFVYSLIEHVLASPIKMPNQKNTYKYNQLFISTHNLDFLKYLKKLSKPMDNSLKPKIDCEYFILERSNDVSHLKLMPKYLKQYVTEFNYLFSQVHACANSTAIEIGHESFYNFGNNLRKFLEAYLFYKFPNNKSNDENLKAFFGGDQIATSLANRINNELSHLEEMFDRSMRPLDVPEITRLANFVLDTIKQKDPDQYQALLDSTNLQ</sequence>
<dbReference type="Proteomes" id="UP000050523">
    <property type="component" value="Unassembled WGS sequence"/>
</dbReference>
<dbReference type="GO" id="GO:0006302">
    <property type="term" value="P:double-strand break repair"/>
    <property type="evidence" value="ECO:0007669"/>
    <property type="project" value="TreeGrafter"/>
</dbReference>
<feature type="domain" description="Protein CR006 P-loop" evidence="2">
    <location>
        <begin position="54"/>
        <end position="802"/>
    </location>
</feature>
<reference evidence="3 4" key="1">
    <citation type="submission" date="2015-09" db="EMBL/GenBank/DDBJ databases">
        <title>Genome announcement of multiple Pseudomonas syringae strains.</title>
        <authorList>
            <person name="Thakur S."/>
            <person name="Wang P.W."/>
            <person name="Gong Y."/>
            <person name="Weir B.S."/>
            <person name="Guttman D.S."/>
        </authorList>
    </citation>
    <scope>NUCLEOTIDE SEQUENCE [LARGE SCALE GENOMIC DNA]</scope>
    <source>
        <strain evidence="3 4">ICMP9151</strain>
    </source>
</reference>
<dbReference type="Gene3D" id="3.40.50.300">
    <property type="entry name" value="P-loop containing nucleotide triphosphate hydrolases"/>
    <property type="match status" value="1"/>
</dbReference>
<feature type="coiled-coil region" evidence="1">
    <location>
        <begin position="501"/>
        <end position="528"/>
    </location>
</feature>
<dbReference type="InterPro" id="IPR026866">
    <property type="entry name" value="CR006_AAA"/>
</dbReference>
<organism evidence="3 4">
    <name type="scientific">Pseudomonas tremae</name>
    <dbReference type="NCBI Taxonomy" id="200454"/>
    <lineage>
        <taxon>Bacteria</taxon>
        <taxon>Pseudomonadati</taxon>
        <taxon>Pseudomonadota</taxon>
        <taxon>Gammaproteobacteria</taxon>
        <taxon>Pseudomonadales</taxon>
        <taxon>Pseudomonadaceae</taxon>
        <taxon>Pseudomonas</taxon>
    </lineage>
</organism>
<dbReference type="AlphaFoldDB" id="A0AA40TX34"/>
<dbReference type="SUPFAM" id="SSF52540">
    <property type="entry name" value="P-loop containing nucleoside triphosphate hydrolases"/>
    <property type="match status" value="1"/>
</dbReference>
<evidence type="ECO:0000259" key="2">
    <source>
        <dbReference type="Pfam" id="PF13166"/>
    </source>
</evidence>
<gene>
    <name evidence="3" type="ORF">ALO43_01615</name>
</gene>
<dbReference type="InterPro" id="IPR027417">
    <property type="entry name" value="P-loop_NTPase"/>
</dbReference>
<dbReference type="PANTHER" id="PTHR32182">
    <property type="entry name" value="DNA REPLICATION AND REPAIR PROTEIN RECF"/>
    <property type="match status" value="1"/>
</dbReference>
<evidence type="ECO:0000313" key="4">
    <source>
        <dbReference type="Proteomes" id="UP000050523"/>
    </source>
</evidence>
<name>A0AA40TX34_9PSED</name>